<sequence length="310" mass="33884">MRRIAAAKRQADAASLPGLPGRIAANHLRRIRHRPGDPYCRQQRRQQGMKGQTMTKTILITGAGSGFGRGVALGLARAGHDVIAGCHIWPQVTDLRSEAAREGLSLRVIKLDVLSEIDRSHALSLEFDTLFNNAGIMESGPVAELPMAVVRASFETNVFAALAMAQGAARKFITAGKGRIVWTSSVAGLVGVSWDGAYSASKFAVEGFCLAMREELKPYGVEVCTVNPGAYRTGFNDTGMESQDQWWAQGERVMAHWPVRELKNQHDPAEMIAAMIDVLTAEKPAFRTVLPAKTADRVQSEQREAWDWTV</sequence>
<evidence type="ECO:0000256" key="1">
    <source>
        <dbReference type="ARBA" id="ARBA00006484"/>
    </source>
</evidence>
<dbReference type="EMBL" id="UXAW01000071">
    <property type="protein sequence ID" value="VDC29313.1"/>
    <property type="molecule type" value="Genomic_DNA"/>
</dbReference>
<organism evidence="5 6">
    <name type="scientific">Pseudogemmobacter humi</name>
    <dbReference type="NCBI Taxonomy" id="2483812"/>
    <lineage>
        <taxon>Bacteria</taxon>
        <taxon>Pseudomonadati</taxon>
        <taxon>Pseudomonadota</taxon>
        <taxon>Alphaproteobacteria</taxon>
        <taxon>Rhodobacterales</taxon>
        <taxon>Paracoccaceae</taxon>
        <taxon>Pseudogemmobacter</taxon>
    </lineage>
</organism>
<dbReference type="PROSITE" id="PS00061">
    <property type="entry name" value="ADH_SHORT"/>
    <property type="match status" value="1"/>
</dbReference>
<evidence type="ECO:0000256" key="2">
    <source>
        <dbReference type="ARBA" id="ARBA00023002"/>
    </source>
</evidence>
<dbReference type="RefSeq" id="WP_199286411.1">
    <property type="nucleotide sequence ID" value="NZ_UXAW01000071.1"/>
</dbReference>
<dbReference type="EC" id="1.1.1.304" evidence="5"/>
<dbReference type="GO" id="GO:0052588">
    <property type="term" value="F:diacetyl reductase ((S)-acetoin forming) (NAD+) activity"/>
    <property type="evidence" value="ECO:0007669"/>
    <property type="project" value="UniProtKB-EC"/>
</dbReference>
<name>A0A3P5X4V3_9RHOB</name>
<comment type="similarity">
    <text evidence="1 3">Belongs to the short-chain dehydrogenases/reductases (SDR) family.</text>
</comment>
<dbReference type="Pfam" id="PF00106">
    <property type="entry name" value="adh_short"/>
    <property type="match status" value="1"/>
</dbReference>
<dbReference type="InterPro" id="IPR002347">
    <property type="entry name" value="SDR_fam"/>
</dbReference>
<dbReference type="PANTHER" id="PTHR42901:SF1">
    <property type="entry name" value="ALCOHOL DEHYDROGENASE"/>
    <property type="match status" value="1"/>
</dbReference>
<dbReference type="InterPro" id="IPR020904">
    <property type="entry name" value="Sc_DH/Rdtase_CS"/>
</dbReference>
<evidence type="ECO:0000256" key="3">
    <source>
        <dbReference type="RuleBase" id="RU000363"/>
    </source>
</evidence>
<gene>
    <name evidence="5" type="primary">budC_1</name>
    <name evidence="5" type="ORF">XINFAN_02292</name>
</gene>
<accession>A0A3P5X4V3</accession>
<dbReference type="PANTHER" id="PTHR42901">
    <property type="entry name" value="ALCOHOL DEHYDROGENASE"/>
    <property type="match status" value="1"/>
</dbReference>
<reference evidence="5 6" key="1">
    <citation type="submission" date="2018-11" db="EMBL/GenBank/DDBJ databases">
        <authorList>
            <person name="Criscuolo A."/>
        </authorList>
    </citation>
    <scope>NUCLEOTIDE SEQUENCE [LARGE SCALE GENOMIC DNA]</scope>
    <source>
        <strain evidence="5">ACIP111625</strain>
    </source>
</reference>
<dbReference type="AlphaFoldDB" id="A0A3P5X4V3"/>
<dbReference type="NCBIfam" id="NF006776">
    <property type="entry name" value="PRK09291.1"/>
    <property type="match status" value="1"/>
</dbReference>
<protein>
    <submittedName>
        <fullName evidence="5">Diacetyl reductase [(S)-acetoin forming]</fullName>
        <ecNumber evidence="5">1.1.1.304</ecNumber>
    </submittedName>
</protein>
<keyword evidence="2 5" id="KW-0560">Oxidoreductase</keyword>
<evidence type="ECO:0000313" key="6">
    <source>
        <dbReference type="Proteomes" id="UP000277498"/>
    </source>
</evidence>
<dbReference type="Gene3D" id="3.40.50.720">
    <property type="entry name" value="NAD(P)-binding Rossmann-like Domain"/>
    <property type="match status" value="1"/>
</dbReference>
<feature type="region of interest" description="Disordered" evidence="4">
    <location>
        <begin position="32"/>
        <end position="53"/>
    </location>
</feature>
<dbReference type="Proteomes" id="UP000277498">
    <property type="component" value="Unassembled WGS sequence"/>
</dbReference>
<dbReference type="InterPro" id="IPR036291">
    <property type="entry name" value="NAD(P)-bd_dom_sf"/>
</dbReference>
<dbReference type="PRINTS" id="PR00080">
    <property type="entry name" value="SDRFAMILY"/>
</dbReference>
<evidence type="ECO:0000256" key="4">
    <source>
        <dbReference type="SAM" id="MobiDB-lite"/>
    </source>
</evidence>
<dbReference type="CDD" id="cd05374">
    <property type="entry name" value="17beta-HSD-like_SDR_c"/>
    <property type="match status" value="1"/>
</dbReference>
<evidence type="ECO:0000313" key="5">
    <source>
        <dbReference type="EMBL" id="VDC29313.1"/>
    </source>
</evidence>
<proteinExistence type="inferred from homology"/>
<keyword evidence="6" id="KW-1185">Reference proteome</keyword>
<dbReference type="SUPFAM" id="SSF51735">
    <property type="entry name" value="NAD(P)-binding Rossmann-fold domains"/>
    <property type="match status" value="1"/>
</dbReference>
<dbReference type="PRINTS" id="PR00081">
    <property type="entry name" value="GDHRDH"/>
</dbReference>